<dbReference type="Proteomes" id="UP000002970">
    <property type="component" value="Unassembled WGS sequence"/>
</dbReference>
<dbReference type="InterPro" id="IPR011050">
    <property type="entry name" value="Pectin_lyase_fold/virulence"/>
</dbReference>
<organism evidence="2 3">
    <name type="scientific">Clostridium symbiosum (strain WAL-14163)</name>
    <dbReference type="NCBI Taxonomy" id="742740"/>
    <lineage>
        <taxon>Bacteria</taxon>
        <taxon>Bacillati</taxon>
        <taxon>Bacillota</taxon>
        <taxon>Clostridia</taxon>
        <taxon>Lachnospirales</taxon>
        <taxon>Lachnospiraceae</taxon>
        <taxon>Otoolea</taxon>
    </lineage>
</organism>
<dbReference type="Pfam" id="PF12892">
    <property type="entry name" value="FctA"/>
    <property type="match status" value="2"/>
</dbReference>
<keyword evidence="3" id="KW-1185">Reference proteome</keyword>
<dbReference type="SUPFAM" id="SSF51126">
    <property type="entry name" value="Pectin lyase-like"/>
    <property type="match status" value="1"/>
</dbReference>
<evidence type="ECO:0000313" key="3">
    <source>
        <dbReference type="Proteomes" id="UP000002970"/>
    </source>
</evidence>
<gene>
    <name evidence="2" type="ORF">HMPREF9474_01774</name>
</gene>
<dbReference type="InterPro" id="IPR038174">
    <property type="entry name" value="Strep_pil_link_sf"/>
</dbReference>
<name>E7GLH9_CLOS6</name>
<dbReference type="AlphaFoldDB" id="E7GLH9"/>
<evidence type="ECO:0000259" key="1">
    <source>
        <dbReference type="Pfam" id="PF12892"/>
    </source>
</evidence>
<accession>E7GLH9</accession>
<proteinExistence type="predicted"/>
<dbReference type="HOGENOM" id="CLU_423736_0_0_9"/>
<feature type="domain" description="Streptococcal pilin isopeptide linkage" evidence="1">
    <location>
        <begin position="510"/>
        <end position="601"/>
    </location>
</feature>
<dbReference type="eggNOG" id="COG2304">
    <property type="taxonomic scope" value="Bacteria"/>
</dbReference>
<protein>
    <recommendedName>
        <fullName evidence="1">Streptococcal pilin isopeptide linkage domain-containing protein</fullName>
    </recommendedName>
</protein>
<dbReference type="RefSeq" id="WP_004462271.1">
    <property type="nucleotide sequence ID" value="NZ_GL834308.1"/>
</dbReference>
<dbReference type="Gene3D" id="2.60.40.3050">
    <property type="match status" value="2"/>
</dbReference>
<evidence type="ECO:0000313" key="2">
    <source>
        <dbReference type="EMBL" id="EGA94380.1"/>
    </source>
</evidence>
<dbReference type="EMBL" id="ADLQ01000040">
    <property type="protein sequence ID" value="EGA94380.1"/>
    <property type="molecule type" value="Genomic_DNA"/>
</dbReference>
<dbReference type="NCBIfam" id="TIGR03786">
    <property type="entry name" value="strep_pil_rpt"/>
    <property type="match status" value="1"/>
</dbReference>
<dbReference type="STRING" id="1512.GCA_900049235_01935"/>
<reference evidence="2 3" key="1">
    <citation type="submission" date="2010-12" db="EMBL/GenBank/DDBJ databases">
        <title>The Genome Sequence of Clostridium symbiosum strain WAL-14163.</title>
        <authorList>
            <person name="Earl A."/>
            <person name="Ward D."/>
            <person name="Feldgarden M."/>
            <person name="Gevers D."/>
            <person name="Finegold S.M."/>
            <person name="Summanen P.H."/>
            <person name="Molitoris D.R."/>
            <person name="Vaisanen M.L."/>
            <person name="Daigneault M."/>
            <person name="Young S.K."/>
            <person name="Zeng Q."/>
            <person name="Gargeya S."/>
            <person name="Fitzgerald M."/>
            <person name="Haas B."/>
            <person name="Abouelleil A."/>
            <person name="Alvarado L."/>
            <person name="Arachchi H.M."/>
            <person name="Berlin A."/>
            <person name="Brown A."/>
            <person name="Chapman S.B."/>
            <person name="Chen Z."/>
            <person name="Dunbar C."/>
            <person name="Freedman E."/>
            <person name="Gearin G."/>
            <person name="Gellesch M."/>
            <person name="Goldberg J."/>
            <person name="Griggs A."/>
            <person name="Gujja S."/>
            <person name="Heilman E."/>
            <person name="Heiman D."/>
            <person name="Howarth C."/>
            <person name="Larson L."/>
            <person name="Lui A."/>
            <person name="MacDonald P.J.P."/>
            <person name="Mehta T."/>
            <person name="Montmayeur A."/>
            <person name="Murphy C."/>
            <person name="Neiman D."/>
            <person name="Pearson M."/>
            <person name="Priest M."/>
            <person name="Roberts A."/>
            <person name="Saif S."/>
            <person name="Shea T."/>
            <person name="Shenoy N."/>
            <person name="Sisk P."/>
            <person name="Stolte C."/>
            <person name="Sykes S."/>
            <person name="White J."/>
            <person name="Yandava C."/>
            <person name="Nusbaum C."/>
            <person name="Birren B."/>
        </authorList>
    </citation>
    <scope>NUCLEOTIDE SEQUENCE [LARGE SCALE GENOMIC DNA]</scope>
    <source>
        <strain evidence="2 3">WAL-14163</strain>
    </source>
</reference>
<feature type="domain" description="Streptococcal pilin isopeptide linkage" evidence="1">
    <location>
        <begin position="408"/>
        <end position="487"/>
    </location>
</feature>
<dbReference type="InterPro" id="IPR022464">
    <property type="entry name" value="Strep_pil_isopept_link"/>
</dbReference>
<sequence>MAYDQINPNGRDKIPRSARSTEPAWVTTVALPPEAAPFDLQAAINAAGDGEPTVIELNSDIILNGYDIKIPQDKIIKLTSAGAEITHSIDANRLFRVLSVSSQAALFLENIIITGGVGTDSGAGVSVFGGALVMNNNAAITGNQASGAGAGVLIRNGGTFCMNGGEITNNTAGTEGGGVNNGTGGIFLMAGGIISGNSCPLIGASRGGGVFNSGIFTMEGGEIFGNYAIISGGGVFNAAYFTMEGGKLCGNSSGGNGGGIYNAGSERSLFIAGGEISGNFAAGSGGGIYMHPVEGTAPLITVTGKSLIADNMAGHDGGGIWISFGQPCRLEIGPDTVFSGNKASRAFNRSPADDGACSDHIAAVRWTSPFPQGYNNYDISYTNGTPFLFPAKVTIQADQKSVSQALPAGRFAFGLFNGNGSRIASAVSDAAGMIIFPSITITQTGIFNYSIRELTQNGTWSNDTGYPVTITVTENGKGQLTANVCYPDRAPVPIGTFRHSVPKPVTVRFHARKNVCGACQYAGRFTFGLFDIKGKRVSAAVNDACGNIAFPSITYTKAGIYYYTIRELTQKNGRTADSTVHPVTVKVCSGQGRLTADVQYPGGLPCFCSTCKPSVPAPVNVSIHACKNVCGAPLCADQFTFGLFRQNCTKAAQEYPCGEPVFISCCRMPCRFNGW</sequence>
<dbReference type="eggNOG" id="COG2931">
    <property type="taxonomic scope" value="Bacteria"/>
</dbReference>
<comment type="caution">
    <text evidence="2">The sequence shown here is derived from an EMBL/GenBank/DDBJ whole genome shotgun (WGS) entry which is preliminary data.</text>
</comment>